<name>A0A1H3ETS6_9EURY</name>
<keyword evidence="2" id="KW-1185">Reference proteome</keyword>
<dbReference type="InterPro" id="IPR029046">
    <property type="entry name" value="LolA/LolB/LppX"/>
</dbReference>
<dbReference type="PROSITE" id="PS51257">
    <property type="entry name" value="PROKAR_LIPOPROTEIN"/>
    <property type="match status" value="1"/>
</dbReference>
<dbReference type="OrthoDB" id="235527at2157"/>
<dbReference type="Proteomes" id="UP000199079">
    <property type="component" value="Unassembled WGS sequence"/>
</dbReference>
<evidence type="ECO:0008006" key="3">
    <source>
        <dbReference type="Google" id="ProtNLM"/>
    </source>
</evidence>
<dbReference type="SUPFAM" id="SSF89392">
    <property type="entry name" value="Prokaryotic lipoproteins and lipoprotein localization factors"/>
    <property type="match status" value="1"/>
</dbReference>
<reference evidence="2" key="1">
    <citation type="submission" date="2016-10" db="EMBL/GenBank/DDBJ databases">
        <authorList>
            <person name="Varghese N."/>
            <person name="Submissions S."/>
        </authorList>
    </citation>
    <scope>NUCLEOTIDE SEQUENCE [LARGE SCALE GENOMIC DNA]</scope>
    <source>
        <strain evidence="2">DC30,IBRC 10041,KCTC 4046</strain>
    </source>
</reference>
<organism evidence="1 2">
    <name type="scientific">Halopenitus persicus</name>
    <dbReference type="NCBI Taxonomy" id="1048396"/>
    <lineage>
        <taxon>Archaea</taxon>
        <taxon>Methanobacteriati</taxon>
        <taxon>Methanobacteriota</taxon>
        <taxon>Stenosarchaea group</taxon>
        <taxon>Halobacteria</taxon>
        <taxon>Halobacteriales</taxon>
        <taxon>Haloferacaceae</taxon>
        <taxon>Halopenitus</taxon>
    </lineage>
</organism>
<proteinExistence type="predicted"/>
<evidence type="ECO:0000313" key="2">
    <source>
        <dbReference type="Proteomes" id="UP000199079"/>
    </source>
</evidence>
<evidence type="ECO:0000313" key="1">
    <source>
        <dbReference type="EMBL" id="SDX82161.1"/>
    </source>
</evidence>
<sequence>MRRAVLALSLALLVVLAGCTALPFGDDRPPSDDRALETLDRTAAAASDVETYRFEARMRASATADDRERTATAEGSGAVNVSAERLRATTRVDDGDGPLAAGGENEATIETYVDGNTSYRQCRPPWSGWAVESVPESDRWRDATPLSNHLTLLERSRVYWRGDRTVDGNRTVLIEAYPTRETIQSLAERRQTAGETGLADASLENATARLWVDPETDLPVRSRLRLEIARGDATATATLTTTYRGYGEPVSVTIPPAATVEENQYELGCPGD</sequence>
<gene>
    <name evidence="1" type="ORF">SAMN05216564_101597</name>
</gene>
<dbReference type="AlphaFoldDB" id="A0A1H3ETS6"/>
<protein>
    <recommendedName>
        <fullName evidence="3">Lipoprotein</fullName>
    </recommendedName>
</protein>
<dbReference type="RefSeq" id="WP_176819421.1">
    <property type="nucleotide sequence ID" value="NZ_FNPC01000001.1"/>
</dbReference>
<dbReference type="EMBL" id="FNPC01000001">
    <property type="protein sequence ID" value="SDX82161.1"/>
    <property type="molecule type" value="Genomic_DNA"/>
</dbReference>
<dbReference type="Gene3D" id="2.50.20.20">
    <property type="match status" value="1"/>
</dbReference>
<accession>A0A1H3ETS6</accession>